<keyword evidence="2" id="KW-0285">Flavoprotein</keyword>
<dbReference type="InterPro" id="IPR017927">
    <property type="entry name" value="FAD-bd_FR_type"/>
</dbReference>
<keyword evidence="8" id="KW-0411">Iron-sulfur</keyword>
<gene>
    <name evidence="11" type="ORF">ETU09_04885</name>
</gene>
<keyword evidence="3" id="KW-0001">2Fe-2S</keyword>
<comment type="cofactor">
    <cofactor evidence="1">
        <name>FAD</name>
        <dbReference type="ChEBI" id="CHEBI:57692"/>
    </cofactor>
</comment>
<dbReference type="PROSITE" id="PS51085">
    <property type="entry name" value="2FE2S_FER_2"/>
    <property type="match status" value="1"/>
</dbReference>
<dbReference type="InterPro" id="IPR050415">
    <property type="entry name" value="MRET"/>
</dbReference>
<dbReference type="Gene3D" id="2.40.30.10">
    <property type="entry name" value="Translation factors"/>
    <property type="match status" value="1"/>
</dbReference>
<dbReference type="InterPro" id="IPR001041">
    <property type="entry name" value="2Fe-2S_ferredoxin-type"/>
</dbReference>
<evidence type="ECO:0000256" key="7">
    <source>
        <dbReference type="ARBA" id="ARBA00023004"/>
    </source>
</evidence>
<dbReference type="PANTHER" id="PTHR47354:SF8">
    <property type="entry name" value="1,2-PHENYLACETYL-COA EPOXIDASE, SUBUNIT E"/>
    <property type="match status" value="1"/>
</dbReference>
<dbReference type="InterPro" id="IPR001709">
    <property type="entry name" value="Flavoprot_Pyr_Nucl_cyt_Rdtase"/>
</dbReference>
<dbReference type="InterPro" id="IPR039261">
    <property type="entry name" value="FNR_nucleotide-bd"/>
</dbReference>
<dbReference type="InterPro" id="IPR036010">
    <property type="entry name" value="2Fe-2S_ferredoxin-like_sf"/>
</dbReference>
<dbReference type="GO" id="GO:0046872">
    <property type="term" value="F:metal ion binding"/>
    <property type="evidence" value="ECO:0007669"/>
    <property type="project" value="UniProtKB-KW"/>
</dbReference>
<evidence type="ECO:0000256" key="1">
    <source>
        <dbReference type="ARBA" id="ARBA00001974"/>
    </source>
</evidence>
<dbReference type="GO" id="GO:0016491">
    <property type="term" value="F:oxidoreductase activity"/>
    <property type="evidence" value="ECO:0007669"/>
    <property type="project" value="UniProtKB-KW"/>
</dbReference>
<dbReference type="InterPro" id="IPR001433">
    <property type="entry name" value="OxRdtase_FAD/NAD-bd"/>
</dbReference>
<dbReference type="AlphaFoldDB" id="A0A563DEJ6"/>
<reference evidence="11 12" key="1">
    <citation type="submission" date="2019-02" db="EMBL/GenBank/DDBJ databases">
        <title>Apibacter muscae sp. nov.: a novel member of the house fly microbiota.</title>
        <authorList>
            <person name="Park R."/>
        </authorList>
    </citation>
    <scope>NUCLEOTIDE SEQUENCE [LARGE SCALE GENOMIC DNA]</scope>
    <source>
        <strain evidence="11 12">AL1</strain>
    </source>
</reference>
<evidence type="ECO:0000256" key="4">
    <source>
        <dbReference type="ARBA" id="ARBA00022723"/>
    </source>
</evidence>
<evidence type="ECO:0000313" key="12">
    <source>
        <dbReference type="Proteomes" id="UP000319499"/>
    </source>
</evidence>
<dbReference type="PROSITE" id="PS00197">
    <property type="entry name" value="2FE2S_FER_1"/>
    <property type="match status" value="1"/>
</dbReference>
<keyword evidence="7" id="KW-0408">Iron</keyword>
<keyword evidence="6" id="KW-0560">Oxidoreductase</keyword>
<dbReference type="SUPFAM" id="SSF63380">
    <property type="entry name" value="Riboflavin synthase domain-like"/>
    <property type="match status" value="1"/>
</dbReference>
<feature type="domain" description="FAD-binding FR-type" evidence="10">
    <location>
        <begin position="1"/>
        <end position="105"/>
    </location>
</feature>
<dbReference type="Proteomes" id="UP000319499">
    <property type="component" value="Unassembled WGS sequence"/>
</dbReference>
<dbReference type="PROSITE" id="PS51384">
    <property type="entry name" value="FAD_FR"/>
    <property type="match status" value="1"/>
</dbReference>
<evidence type="ECO:0000259" key="9">
    <source>
        <dbReference type="PROSITE" id="PS51085"/>
    </source>
</evidence>
<comment type="caution">
    <text evidence="11">The sequence shown here is derived from an EMBL/GenBank/DDBJ whole genome shotgun (WGS) entry which is preliminary data.</text>
</comment>
<sequence>MKFYPLTVKKVKPLTSISKSIDLQIPEELKAVFKWKPGQFVCLKFSINGEEVERDYSICNAPNNEYITLAIKKTKNPYISSYLNEHIKEGMHLQVSAPLGNFGIDSRPNEKRTLVAFSSGSGITPILSIIKDTLQKEKDVKFYLFYGNSEESDVMFKADLDLLRSKKTENFFVHYFYSQQKVNDKFYEGQLDENKLKLIINQIVDWDEVDEVMICGPTSMTVTLANAVYKQGIPKENIHYELYEPVDKVFMDDEVVSSSIEEVEVIFTYEGETKSIQWLNNGSTLLDALLDLGIDAPYSCKGGVCGTCQCTKEGGDVVLGENLVLTDEDLQNHKILTCVAYPKSNKLKINMDEL</sequence>
<dbReference type="InterPro" id="IPR012675">
    <property type="entry name" value="Beta-grasp_dom_sf"/>
</dbReference>
<dbReference type="SUPFAM" id="SSF52343">
    <property type="entry name" value="Ferredoxin reductase-like, C-terminal NADP-linked domain"/>
    <property type="match status" value="1"/>
</dbReference>
<dbReference type="GO" id="GO:0051537">
    <property type="term" value="F:2 iron, 2 sulfur cluster binding"/>
    <property type="evidence" value="ECO:0007669"/>
    <property type="project" value="UniProtKB-KW"/>
</dbReference>
<keyword evidence="12" id="KW-1185">Reference proteome</keyword>
<dbReference type="GO" id="GO:0050660">
    <property type="term" value="F:flavin adenine dinucleotide binding"/>
    <property type="evidence" value="ECO:0007669"/>
    <property type="project" value="TreeGrafter"/>
</dbReference>
<dbReference type="Gene3D" id="3.40.50.80">
    <property type="entry name" value="Nucleotide-binding domain of ferredoxin-NADP reductase (FNR) module"/>
    <property type="match status" value="1"/>
</dbReference>
<dbReference type="PANTHER" id="PTHR47354">
    <property type="entry name" value="NADH OXIDOREDUCTASE HCR"/>
    <property type="match status" value="1"/>
</dbReference>
<dbReference type="Pfam" id="PF00175">
    <property type="entry name" value="NAD_binding_1"/>
    <property type="match status" value="1"/>
</dbReference>
<organism evidence="11 12">
    <name type="scientific">Apibacter muscae</name>
    <dbReference type="NCBI Taxonomy" id="2509004"/>
    <lineage>
        <taxon>Bacteria</taxon>
        <taxon>Pseudomonadati</taxon>
        <taxon>Bacteroidota</taxon>
        <taxon>Flavobacteriia</taxon>
        <taxon>Flavobacteriales</taxon>
        <taxon>Weeksellaceae</taxon>
        <taxon>Apibacter</taxon>
    </lineage>
</organism>
<dbReference type="Pfam" id="PF00111">
    <property type="entry name" value="Fer2"/>
    <property type="match status" value="1"/>
</dbReference>
<evidence type="ECO:0000256" key="2">
    <source>
        <dbReference type="ARBA" id="ARBA00022630"/>
    </source>
</evidence>
<dbReference type="SUPFAM" id="SSF54292">
    <property type="entry name" value="2Fe-2S ferredoxin-like"/>
    <property type="match status" value="1"/>
</dbReference>
<dbReference type="InterPro" id="IPR017938">
    <property type="entry name" value="Riboflavin_synthase-like_b-brl"/>
</dbReference>
<evidence type="ECO:0000313" key="11">
    <source>
        <dbReference type="EMBL" id="TWP28656.1"/>
    </source>
</evidence>
<evidence type="ECO:0000259" key="10">
    <source>
        <dbReference type="PROSITE" id="PS51384"/>
    </source>
</evidence>
<name>A0A563DEJ6_9FLAO</name>
<evidence type="ECO:0000256" key="3">
    <source>
        <dbReference type="ARBA" id="ARBA00022714"/>
    </source>
</evidence>
<dbReference type="PRINTS" id="PR00406">
    <property type="entry name" value="CYTB5RDTASE"/>
</dbReference>
<keyword evidence="4" id="KW-0479">Metal-binding</keyword>
<dbReference type="InterPro" id="IPR006058">
    <property type="entry name" value="2Fe2S_fd_BS"/>
</dbReference>
<dbReference type="CDD" id="cd00207">
    <property type="entry name" value="fer2"/>
    <property type="match status" value="1"/>
</dbReference>
<evidence type="ECO:0000256" key="8">
    <source>
        <dbReference type="ARBA" id="ARBA00023014"/>
    </source>
</evidence>
<feature type="domain" description="2Fe-2S ferredoxin-type" evidence="9">
    <location>
        <begin position="263"/>
        <end position="354"/>
    </location>
</feature>
<dbReference type="Gene3D" id="3.10.20.30">
    <property type="match status" value="1"/>
</dbReference>
<protein>
    <submittedName>
        <fullName evidence="11">2Fe-2S iron-sulfur cluster binding domain-containing protein</fullName>
    </submittedName>
</protein>
<dbReference type="InterPro" id="IPR008333">
    <property type="entry name" value="Cbr1-like_FAD-bd_dom"/>
</dbReference>
<keyword evidence="5" id="KW-0274">FAD</keyword>
<accession>A0A563DEJ6</accession>
<dbReference type="CDD" id="cd06214">
    <property type="entry name" value="PA_degradation_oxidoreductase_like"/>
    <property type="match status" value="1"/>
</dbReference>
<evidence type="ECO:0000256" key="6">
    <source>
        <dbReference type="ARBA" id="ARBA00023002"/>
    </source>
</evidence>
<dbReference type="OrthoDB" id="9789468at2"/>
<dbReference type="EMBL" id="SELH01000017">
    <property type="protein sequence ID" value="TWP28656.1"/>
    <property type="molecule type" value="Genomic_DNA"/>
</dbReference>
<dbReference type="RefSeq" id="WP_146292240.1">
    <property type="nucleotide sequence ID" value="NZ_SELH01000017.1"/>
</dbReference>
<dbReference type="PRINTS" id="PR00371">
    <property type="entry name" value="FPNCR"/>
</dbReference>
<proteinExistence type="predicted"/>
<dbReference type="Pfam" id="PF00970">
    <property type="entry name" value="FAD_binding_6"/>
    <property type="match status" value="1"/>
</dbReference>
<evidence type="ECO:0000256" key="5">
    <source>
        <dbReference type="ARBA" id="ARBA00022827"/>
    </source>
</evidence>